<dbReference type="KEGG" id="crs:FQB35_02265"/>
<gene>
    <name evidence="1" type="ORF">FQB35_02265</name>
</gene>
<keyword evidence="2" id="KW-1185">Reference proteome</keyword>
<proteinExistence type="predicted"/>
<reference evidence="1 2" key="1">
    <citation type="submission" date="2019-07" db="EMBL/GenBank/DDBJ databases">
        <title>Complete genome of Crassaminicella thermophila SY095.</title>
        <authorList>
            <person name="Li X."/>
        </authorList>
    </citation>
    <scope>NUCLEOTIDE SEQUENCE [LARGE SCALE GENOMIC DNA]</scope>
    <source>
        <strain evidence="1 2">SY095</strain>
    </source>
</reference>
<dbReference type="RefSeq" id="WP_148808358.1">
    <property type="nucleotide sequence ID" value="NZ_CP042243.1"/>
</dbReference>
<accession>A0A5C0S9E2</accession>
<protein>
    <submittedName>
        <fullName evidence="1">Uncharacterized protein</fullName>
    </submittedName>
</protein>
<evidence type="ECO:0000313" key="2">
    <source>
        <dbReference type="Proteomes" id="UP000324646"/>
    </source>
</evidence>
<organism evidence="1 2">
    <name type="scientific">Crassaminicella thermophila</name>
    <dbReference type="NCBI Taxonomy" id="2599308"/>
    <lineage>
        <taxon>Bacteria</taxon>
        <taxon>Bacillati</taxon>
        <taxon>Bacillota</taxon>
        <taxon>Clostridia</taxon>
        <taxon>Eubacteriales</taxon>
        <taxon>Clostridiaceae</taxon>
        <taxon>Crassaminicella</taxon>
    </lineage>
</organism>
<dbReference type="AlphaFoldDB" id="A0A5C0S9E2"/>
<dbReference type="Proteomes" id="UP000324646">
    <property type="component" value="Chromosome"/>
</dbReference>
<sequence>MEEINREELNLETTDIEVLDIKDLEQLKDKEKSSRALSDMISSLLSNDKILSIILFTLLRREEEKAVKPYWGDKLKEVIVKAENILDIMYALNNYAKNQAEFGSQLAAKNKTMELLEVIRPHVHGRGRQKIDQALAVNDRINRLKENSKKNRNVIQDFENIADILEILELNEGYEMKRFLDKAKRIMEILRK</sequence>
<dbReference type="EMBL" id="CP042243">
    <property type="protein sequence ID" value="QEK11285.1"/>
    <property type="molecule type" value="Genomic_DNA"/>
</dbReference>
<name>A0A5C0S9E2_CRATE</name>
<evidence type="ECO:0000313" key="1">
    <source>
        <dbReference type="EMBL" id="QEK11285.1"/>
    </source>
</evidence>
<dbReference type="OrthoDB" id="1952379at2"/>